<gene>
    <name evidence="1" type="ORF">BacF7301_20175</name>
</gene>
<sequence>MKKKNEKHDILADIGHYTVNNVHLKKVLTPQEFDLFDLIRYENNVSNGYISYTLIQLEVGIIQRNLIAEIKRNLIKLGFISIVDNNRIKGTKYTVNYTIVRDIVQVLNNERNSVNRLRIADNYRTNKGLKSIVGNRISKFENTNFDISVDVDRFEKNKENKQVNCKEVILLNNLFEKLKNKEITERQYNVQSNNIKASAKQRIIFNKDKNQWIIEMN</sequence>
<keyword evidence="2" id="KW-1185">Reference proteome</keyword>
<reference evidence="1 2" key="1">
    <citation type="submission" date="2020-03" db="EMBL/GenBank/DDBJ databases">
        <title>Genomic analysis of Bacteroides faecium CBA7301.</title>
        <authorList>
            <person name="Kim J."/>
            <person name="Roh S.W."/>
        </authorList>
    </citation>
    <scope>NUCLEOTIDE SEQUENCE [LARGE SCALE GENOMIC DNA]</scope>
    <source>
        <strain evidence="1 2">CBA7301</strain>
    </source>
</reference>
<organism evidence="1 2">
    <name type="scientific">Bacteroides faecium</name>
    <dbReference type="NCBI Taxonomy" id="2715212"/>
    <lineage>
        <taxon>Bacteria</taxon>
        <taxon>Pseudomonadati</taxon>
        <taxon>Bacteroidota</taxon>
        <taxon>Bacteroidia</taxon>
        <taxon>Bacteroidales</taxon>
        <taxon>Bacteroidaceae</taxon>
        <taxon>Bacteroides</taxon>
    </lineage>
</organism>
<dbReference type="KEGG" id="bfc:BacF7301_20175"/>
<dbReference type="EMBL" id="CP050831">
    <property type="protein sequence ID" value="QIU96324.1"/>
    <property type="molecule type" value="Genomic_DNA"/>
</dbReference>
<protein>
    <submittedName>
        <fullName evidence="1">Uncharacterized protein</fullName>
    </submittedName>
</protein>
<proteinExistence type="predicted"/>
<evidence type="ECO:0000313" key="1">
    <source>
        <dbReference type="EMBL" id="QIU96324.1"/>
    </source>
</evidence>
<dbReference type="Proteomes" id="UP000501780">
    <property type="component" value="Chromosome"/>
</dbReference>
<evidence type="ECO:0000313" key="2">
    <source>
        <dbReference type="Proteomes" id="UP000501780"/>
    </source>
</evidence>
<dbReference type="AlphaFoldDB" id="A0A6H0KS77"/>
<name>A0A6H0KS77_9BACE</name>
<dbReference type="RefSeq" id="WP_167965655.1">
    <property type="nucleotide sequence ID" value="NZ_CP050831.1"/>
</dbReference>
<accession>A0A6H0KS77</accession>